<dbReference type="PROSITE" id="PS51257">
    <property type="entry name" value="PROKAR_LIPOPROTEIN"/>
    <property type="match status" value="1"/>
</dbReference>
<dbReference type="RefSeq" id="WP_251832575.1">
    <property type="nucleotide sequence ID" value="NZ_JACSPS010000001.1"/>
</dbReference>
<dbReference type="Proteomes" id="UP000626242">
    <property type="component" value="Unassembled WGS sequence"/>
</dbReference>
<dbReference type="SMART" id="SM00028">
    <property type="entry name" value="TPR"/>
    <property type="match status" value="4"/>
</dbReference>
<dbReference type="EMBL" id="JACSPS010000001">
    <property type="protein sequence ID" value="MBD8017371.1"/>
    <property type="molecule type" value="Genomic_DNA"/>
</dbReference>
<comment type="caution">
    <text evidence="2">The sequence shown here is derived from an EMBL/GenBank/DDBJ whole genome shotgun (WGS) entry which is preliminary data.</text>
</comment>
<accession>A0ABR8WJX8</accession>
<feature type="compositionally biased region" description="Basic and acidic residues" evidence="1">
    <location>
        <begin position="804"/>
        <end position="815"/>
    </location>
</feature>
<feature type="compositionally biased region" description="Polar residues" evidence="1">
    <location>
        <begin position="821"/>
        <end position="833"/>
    </location>
</feature>
<sequence>MKKSIFFLVTCLFFVSCSTRKKSAGSPFMKGFYAYYNTLFNSKDALETELRSRDKAHVDNFYAPYIQLLTYDEQPMGADLQGSDMFSDDNAPGAFNGPGVPGSPGAPGMATNNRIAGSGASVLQISEAKALKAIANYSVMKSGEEKNKKIFDANILLAQSRIYQNKPLEALDGLNYIFANMRNDKRLPLARIYQGLAYSKMGDYYRAEEAFADLKQSSKLKKDHKKLLSLYYSEMLLMAGKKENAVSELEDAYAINKNRKLRSRIAFLRGQILASLGKNEEARESFVSAYRNANDFEFEVKSQIEIAKTYNGKNDDYEGAREYLEKISKKGTYASRKNEFYYGLGLMASRAGKKEEAKAFFAQSLKEKMSDPQIRGLNYYEIGRGFFEDSDYLAAGAYYDSALAVMTYQPSKILLQQQSENIKQVSANYYLIKKNDSILALVNMPEQDRIAYFNKYIDGIKAKEAQEELQRKRDERSKGFDGGDYSANSIFAGNTGGFQDFGDNKGGFYFANQSTVARGEASFRQLWGNRSLSDNWRTSARGSSIEDLRNEAMGLATAPDPRRLETAFYIEKIPVNREEILTLKKARDTATLGLGRMYETYFSDTPLATKTLYTLVDTNPEEETKLQALYSIFAFNYEKNPAAAERAKQMILAEFPYTSYAEFVKNPRDNTFTKSSEEVEKLYSTAFELYSDDKFEDSQKTIADALERYPKDALVPKFALLNAFNSGKTAGKEIMILQLEQIALNYAKTAEGEKAREMLNYLKSELSIEMTDESGNVTNPAQPVNAAPVEDASARPQAPARPDASTRTRQNETRTPRPRRNGNSSPQMNNTAIPPQEAVIR</sequence>
<proteinExistence type="predicted"/>
<dbReference type="Gene3D" id="1.25.40.10">
    <property type="entry name" value="Tetratricopeptide repeat domain"/>
    <property type="match status" value="3"/>
</dbReference>
<gene>
    <name evidence="2" type="ORF">H9628_02700</name>
</gene>
<organism evidence="2 3">
    <name type="scientific">Kaistella pullorum</name>
    <dbReference type="NCBI Taxonomy" id="2763074"/>
    <lineage>
        <taxon>Bacteria</taxon>
        <taxon>Pseudomonadati</taxon>
        <taxon>Bacteroidota</taxon>
        <taxon>Flavobacteriia</taxon>
        <taxon>Flavobacteriales</taxon>
        <taxon>Weeksellaceae</taxon>
        <taxon>Chryseobacterium group</taxon>
        <taxon>Kaistella</taxon>
    </lineage>
</organism>
<keyword evidence="3" id="KW-1185">Reference proteome</keyword>
<evidence type="ECO:0000256" key="1">
    <source>
        <dbReference type="SAM" id="MobiDB-lite"/>
    </source>
</evidence>
<reference evidence="2 3" key="1">
    <citation type="submission" date="2020-08" db="EMBL/GenBank/DDBJ databases">
        <title>A Genomic Blueprint of the Chicken Gut Microbiome.</title>
        <authorList>
            <person name="Gilroy R."/>
            <person name="Ravi A."/>
            <person name="Getino M."/>
            <person name="Pursley I."/>
            <person name="Horton D.L."/>
            <person name="Alikhan N.-F."/>
            <person name="Baker D."/>
            <person name="Gharbi K."/>
            <person name="Hall N."/>
            <person name="Watson M."/>
            <person name="Adriaenssens E.M."/>
            <person name="Foster-Nyarko E."/>
            <person name="Jarju S."/>
            <person name="Secka A."/>
            <person name="Antonio M."/>
            <person name="Oren A."/>
            <person name="Chaudhuri R."/>
            <person name="La Ragione R.M."/>
            <person name="Hildebrand F."/>
            <person name="Pallen M.J."/>
        </authorList>
    </citation>
    <scope>NUCLEOTIDE SEQUENCE [LARGE SCALE GENOMIC DNA]</scope>
    <source>
        <strain evidence="2 3">Sa1CVA4</strain>
    </source>
</reference>
<name>A0ABR8WJX8_9FLAO</name>
<dbReference type="InterPro" id="IPR011990">
    <property type="entry name" value="TPR-like_helical_dom_sf"/>
</dbReference>
<feature type="region of interest" description="Disordered" evidence="1">
    <location>
        <begin position="773"/>
        <end position="841"/>
    </location>
</feature>
<protein>
    <submittedName>
        <fullName evidence="2">Tetratricopeptide repeat protein</fullName>
    </submittedName>
</protein>
<dbReference type="InterPro" id="IPR019734">
    <property type="entry name" value="TPR_rpt"/>
</dbReference>
<dbReference type="Pfam" id="PF13432">
    <property type="entry name" value="TPR_16"/>
    <property type="match status" value="1"/>
</dbReference>
<feature type="compositionally biased region" description="Polar residues" evidence="1">
    <location>
        <begin position="773"/>
        <end position="782"/>
    </location>
</feature>
<evidence type="ECO:0000313" key="3">
    <source>
        <dbReference type="Proteomes" id="UP000626242"/>
    </source>
</evidence>
<evidence type="ECO:0000313" key="2">
    <source>
        <dbReference type="EMBL" id="MBD8017371.1"/>
    </source>
</evidence>
<dbReference type="SUPFAM" id="SSF48452">
    <property type="entry name" value="TPR-like"/>
    <property type="match status" value="2"/>
</dbReference>